<feature type="compositionally biased region" description="Pro residues" evidence="10">
    <location>
        <begin position="1542"/>
        <end position="1551"/>
    </location>
</feature>
<sequence length="1691" mass="181837">MTGEFCRWTLAERVAPAGTALRASSSTGGGDAVGRQIFSVCSGFTQWTASVYMVLLFPLLAVLFSYFIKATFTRYRLTLPYTVPLVLLGGVFGVAGCYLNLAELSASLRLWVNISNPASLYYVLFPPILFESAMYLDWWTIKHTIPHLFSLSILLVFISAAIVAALTTYAFGVPGWSFDAGWVFGALISPTDALAVGMMLAKTPVRKHIQVMIQGEALFNDGSGFTLFLAFLSRLLPGGNTSFGYLVQQLFRLGLGGIAVGIAMGVPTLFLLRYVWRDAAIEIGTTLIMSYLVFYVAESPLGVSGIVAVSAFGVVFAADRFASITPALQESLDAFWEVVSHIINSVAFVYAGFISVVNLIVFWGRDGIGGAAIGYGVALYPITYLARLVAVVVLFPVLRTGRYGVTWRESLLIVHSGLRGAISLIAAQIVFHTRNLSGGVVVQARVQLWTSTVVLLTLLFQGTTVRQVARLLGLLRQTSAEVRFFRAQVRRVHQQSLAVLQDMQLHSRFRYADWELVRQVALLPYKLDELLISASQVRALVRRAVAQRARTEEDGSGRRFWPHGRGRGMERARPIRPSRPLTHARIEATAIPKTATASVSTAKPTTDTGSESPTASAAPAKNSPLFRKQMRESRRRALSAVRAAVRKQHHIGSLGRVPYRLLDAAIDKMVDEVGMSSVGDKIHLFESSKAHGWGLGLSERLGIRLCGSWRWLNRFALAILYRRLRIGHEVVSGLTMALLHALQSRREECARVSDLLQVPPTVDSPRITLLSMIMVADMEVSQELERDVQRCEQYLQSLAALSPEAVRASDSLRAAAVLLSRQERTLTALHTAGSLTQQELRGLLDQIDMRREALQRASLHYAAAGSDVDGVRESVQGWFAPHPATPPDGDTDAEGGGGGGAPKRDSRAAAGASIDADEHHDADALFRAIRQLGRVRSVFAGQVLQRNDAPMTSVMIVVWGVLEVRQWRRQEDADGSGASDAQTMHANAAASTDVPDRAAAIGDAEPSPLGKEPAVPAATASTSGGAPQHSSETQLIARLLSDDSRSRQRALSRQEAVVTEAGSPETPAPNEHATASADTPTRASLQLRRVQAYVANVFHLGRPRTPSDCSTGFHDDDDAFQDSMEAPLETVDASALSVNEVDLEAGRLSRGSVALASRVVRTLMNGDVGRNVYGLLAALYGHASALEVVAASPVVHVFLVPCHAFRAAITREPSWMTAVTRVAAAECARNLIVGVDEFREQQMEVGEERDDVGAAAGGADLPMPPPEPSTAPRTLPPRQHSYSMYDDYAAGSRTATAPSPGGQRSEAPDDAVLRALQTGADILAAVQRSATSMGRQAASGQTLWLAMPDGILVLLSGAVEVRVHRAALHPPPPLYRGRMHGAPPRGCGDSDETAEAAGAAASVAEAMEKSSTPSLLIIREPGAAQRFVLDHTLLATMPVRPISGYDDHDSGDPSRFVMDALSGTCVLSVAAPAILRHDRPGAATARPSLEVRTVARANNGQRAVRRPEVVWVWVESRETATRSTRQGGGHAAASESAGSSGVPPPPPPPPSASEESAAAASHPESAPEATAATTVPHGAVSDADRQRWPARPPLFQRLIPRSVSHYDRRTATAYRAHAPPRPSTPTTAIANLSRSRSFYEPHVVDESVGVRPSPPPDATASIDASDTDSFDEPDDARTRRDADLMAEESML</sequence>
<feature type="compositionally biased region" description="Acidic residues" evidence="10">
    <location>
        <begin position="1665"/>
        <end position="1674"/>
    </location>
</feature>
<evidence type="ECO:0000313" key="14">
    <source>
        <dbReference type="Proteomes" id="UP001301350"/>
    </source>
</evidence>
<name>A0AAV9IZA3_CYACA</name>
<feature type="compositionally biased region" description="Low complexity" evidence="10">
    <location>
        <begin position="1552"/>
        <end position="1577"/>
    </location>
</feature>
<evidence type="ECO:0000256" key="3">
    <source>
        <dbReference type="ARBA" id="ARBA00022475"/>
    </source>
</evidence>
<dbReference type="PANTHER" id="PTHR10110">
    <property type="entry name" value="SODIUM/HYDROGEN EXCHANGER"/>
    <property type="match status" value="1"/>
</dbReference>
<feature type="region of interest" description="Disordered" evidence="10">
    <location>
        <begin position="1243"/>
        <end position="1282"/>
    </location>
</feature>
<dbReference type="SUPFAM" id="SSF51206">
    <property type="entry name" value="cAMP-binding domain-like"/>
    <property type="match status" value="1"/>
</dbReference>
<dbReference type="GO" id="GO:0051453">
    <property type="term" value="P:regulation of intracellular pH"/>
    <property type="evidence" value="ECO:0007669"/>
    <property type="project" value="TreeGrafter"/>
</dbReference>
<dbReference type="Proteomes" id="UP001301350">
    <property type="component" value="Unassembled WGS sequence"/>
</dbReference>
<dbReference type="Gene3D" id="6.10.140.1330">
    <property type="match status" value="1"/>
</dbReference>
<keyword evidence="5 11" id="KW-1133">Transmembrane helix</keyword>
<feature type="region of interest" description="Disordered" evidence="10">
    <location>
        <begin position="972"/>
        <end position="1080"/>
    </location>
</feature>
<keyword evidence="2" id="KW-0813">Transport</keyword>
<evidence type="ECO:0000256" key="1">
    <source>
        <dbReference type="ARBA" id="ARBA00004651"/>
    </source>
</evidence>
<feature type="compositionally biased region" description="Polar residues" evidence="10">
    <location>
        <begin position="595"/>
        <end position="615"/>
    </location>
</feature>
<dbReference type="EMBL" id="JANCYW010000013">
    <property type="protein sequence ID" value="KAK4537665.1"/>
    <property type="molecule type" value="Genomic_DNA"/>
</dbReference>
<feature type="region of interest" description="Disordered" evidence="10">
    <location>
        <begin position="877"/>
        <end position="916"/>
    </location>
</feature>
<keyword evidence="4 11" id="KW-0812">Transmembrane</keyword>
<feature type="transmembrane region" description="Helical" evidence="11">
    <location>
        <begin position="253"/>
        <end position="272"/>
    </location>
</feature>
<evidence type="ECO:0000256" key="6">
    <source>
        <dbReference type="ARBA" id="ARBA00023053"/>
    </source>
</evidence>
<feature type="transmembrane region" description="Helical" evidence="11">
    <location>
        <begin position="49"/>
        <end position="67"/>
    </location>
</feature>
<feature type="region of interest" description="Disordered" evidence="10">
    <location>
        <begin position="1519"/>
        <end position="1602"/>
    </location>
</feature>
<gene>
    <name evidence="13" type="ORF">CDCA_CDCA13G3690</name>
</gene>
<keyword evidence="8 11" id="KW-0472">Membrane</keyword>
<organism evidence="13 14">
    <name type="scientific">Cyanidium caldarium</name>
    <name type="common">Red alga</name>
    <dbReference type="NCBI Taxonomy" id="2771"/>
    <lineage>
        <taxon>Eukaryota</taxon>
        <taxon>Rhodophyta</taxon>
        <taxon>Bangiophyceae</taxon>
        <taxon>Cyanidiales</taxon>
        <taxon>Cyanidiaceae</taxon>
        <taxon>Cyanidium</taxon>
    </lineage>
</organism>
<evidence type="ECO:0000313" key="13">
    <source>
        <dbReference type="EMBL" id="KAK4537665.1"/>
    </source>
</evidence>
<dbReference type="GO" id="GO:0005886">
    <property type="term" value="C:plasma membrane"/>
    <property type="evidence" value="ECO:0007669"/>
    <property type="project" value="UniProtKB-SubCell"/>
</dbReference>
<keyword evidence="9" id="KW-0739">Sodium transport</keyword>
<dbReference type="PANTHER" id="PTHR10110:SF86">
    <property type="entry name" value="SODIUM_HYDROGEN EXCHANGER 7"/>
    <property type="match status" value="1"/>
</dbReference>
<dbReference type="InterPro" id="IPR006153">
    <property type="entry name" value="Cation/H_exchanger_TM"/>
</dbReference>
<dbReference type="GO" id="GO:0098719">
    <property type="term" value="P:sodium ion import across plasma membrane"/>
    <property type="evidence" value="ECO:0007669"/>
    <property type="project" value="TreeGrafter"/>
</dbReference>
<keyword evidence="14" id="KW-1185">Reference proteome</keyword>
<evidence type="ECO:0000256" key="4">
    <source>
        <dbReference type="ARBA" id="ARBA00022692"/>
    </source>
</evidence>
<dbReference type="InterPro" id="IPR018490">
    <property type="entry name" value="cNMP-bd_dom_sf"/>
</dbReference>
<evidence type="ECO:0000256" key="10">
    <source>
        <dbReference type="SAM" id="MobiDB-lite"/>
    </source>
</evidence>
<feature type="transmembrane region" description="Helical" evidence="11">
    <location>
        <begin position="148"/>
        <end position="170"/>
    </location>
</feature>
<dbReference type="Pfam" id="PF00999">
    <property type="entry name" value="Na_H_Exchanger"/>
    <property type="match status" value="1"/>
</dbReference>
<feature type="transmembrane region" description="Helical" evidence="11">
    <location>
        <begin position="121"/>
        <end position="141"/>
    </location>
</feature>
<feature type="region of interest" description="Disordered" evidence="10">
    <location>
        <begin position="553"/>
        <end position="573"/>
    </location>
</feature>
<evidence type="ECO:0000256" key="8">
    <source>
        <dbReference type="ARBA" id="ARBA00023136"/>
    </source>
</evidence>
<comment type="caution">
    <text evidence="13">The sequence shown here is derived from an EMBL/GenBank/DDBJ whole genome shotgun (WGS) entry which is preliminary data.</text>
</comment>
<feature type="transmembrane region" description="Helical" evidence="11">
    <location>
        <begin position="182"/>
        <end position="201"/>
    </location>
</feature>
<feature type="transmembrane region" description="Helical" evidence="11">
    <location>
        <begin position="79"/>
        <end position="101"/>
    </location>
</feature>
<evidence type="ECO:0000259" key="12">
    <source>
        <dbReference type="Pfam" id="PF00999"/>
    </source>
</evidence>
<evidence type="ECO:0000256" key="11">
    <source>
        <dbReference type="SAM" id="Phobius"/>
    </source>
</evidence>
<feature type="transmembrane region" description="Helical" evidence="11">
    <location>
        <begin position="213"/>
        <end position="233"/>
    </location>
</feature>
<keyword evidence="3" id="KW-1003">Cell membrane</keyword>
<feature type="region of interest" description="Disordered" evidence="10">
    <location>
        <begin position="1643"/>
        <end position="1691"/>
    </location>
</feature>
<dbReference type="InterPro" id="IPR018422">
    <property type="entry name" value="Cation/H_exchanger_CPA1"/>
</dbReference>
<feature type="compositionally biased region" description="Low complexity" evidence="10">
    <location>
        <begin position="1531"/>
        <end position="1541"/>
    </location>
</feature>
<feature type="compositionally biased region" description="Polar residues" evidence="10">
    <location>
        <begin position="1019"/>
        <end position="1034"/>
    </location>
</feature>
<evidence type="ECO:0000256" key="5">
    <source>
        <dbReference type="ARBA" id="ARBA00022989"/>
    </source>
</evidence>
<feature type="transmembrane region" description="Helical" evidence="11">
    <location>
        <begin position="373"/>
        <end position="398"/>
    </location>
</feature>
<evidence type="ECO:0000256" key="7">
    <source>
        <dbReference type="ARBA" id="ARBA00023065"/>
    </source>
</evidence>
<keyword evidence="7" id="KW-0406">Ion transport</keyword>
<proteinExistence type="predicted"/>
<keyword evidence="6" id="KW-0915">Sodium</keyword>
<evidence type="ECO:0000256" key="2">
    <source>
        <dbReference type="ARBA" id="ARBA00022448"/>
    </source>
</evidence>
<reference evidence="13 14" key="1">
    <citation type="submission" date="2022-07" db="EMBL/GenBank/DDBJ databases">
        <title>Genome-wide signatures of adaptation to extreme environments.</title>
        <authorList>
            <person name="Cho C.H."/>
            <person name="Yoon H.S."/>
        </authorList>
    </citation>
    <scope>NUCLEOTIDE SEQUENCE [LARGE SCALE GENOMIC DNA]</scope>
    <source>
        <strain evidence="13 14">DBV 063 E5</strain>
    </source>
</reference>
<dbReference type="GO" id="GO:0015386">
    <property type="term" value="F:potassium:proton antiporter activity"/>
    <property type="evidence" value="ECO:0007669"/>
    <property type="project" value="TreeGrafter"/>
</dbReference>
<feature type="domain" description="Cation/H+ exchanger transmembrane" evidence="12">
    <location>
        <begin position="67"/>
        <end position="469"/>
    </location>
</feature>
<comment type="subcellular location">
    <subcellularLocation>
        <location evidence="1">Cell membrane</location>
        <topology evidence="1">Multi-pass membrane protein</topology>
    </subcellularLocation>
</comment>
<evidence type="ECO:0000256" key="9">
    <source>
        <dbReference type="ARBA" id="ARBA00023201"/>
    </source>
</evidence>
<feature type="region of interest" description="Disordered" evidence="10">
    <location>
        <begin position="594"/>
        <end position="628"/>
    </location>
</feature>
<dbReference type="GO" id="GO:0015385">
    <property type="term" value="F:sodium:proton antiporter activity"/>
    <property type="evidence" value="ECO:0007669"/>
    <property type="project" value="InterPro"/>
</dbReference>
<feature type="transmembrane region" description="Helical" evidence="11">
    <location>
        <begin position="334"/>
        <end position="361"/>
    </location>
</feature>
<protein>
    <recommendedName>
        <fullName evidence="12">Cation/H+ exchanger transmembrane domain-containing protein</fullName>
    </recommendedName>
</protein>
<accession>A0AAV9IZA3</accession>